<dbReference type="PANTHER" id="PTHR46579:SF1">
    <property type="entry name" value="F5_8 TYPE C DOMAIN-CONTAINING PROTEIN"/>
    <property type="match status" value="1"/>
</dbReference>
<dbReference type="KEGG" id="nvi:103315891"/>
<organism evidence="1 2">
    <name type="scientific">Nasonia vitripennis</name>
    <name type="common">Parasitic wasp</name>
    <dbReference type="NCBI Taxonomy" id="7425"/>
    <lineage>
        <taxon>Eukaryota</taxon>
        <taxon>Metazoa</taxon>
        <taxon>Ecdysozoa</taxon>
        <taxon>Arthropoda</taxon>
        <taxon>Hexapoda</taxon>
        <taxon>Insecta</taxon>
        <taxon>Pterygota</taxon>
        <taxon>Neoptera</taxon>
        <taxon>Endopterygota</taxon>
        <taxon>Hymenoptera</taxon>
        <taxon>Apocrita</taxon>
        <taxon>Proctotrupomorpha</taxon>
        <taxon>Chalcidoidea</taxon>
        <taxon>Pteromalidae</taxon>
        <taxon>Pteromalinae</taxon>
        <taxon>Nasonia</taxon>
    </lineage>
</organism>
<keyword evidence="2" id="KW-1185">Reference proteome</keyword>
<dbReference type="OrthoDB" id="7700939at2759"/>
<dbReference type="EnsemblMetazoa" id="XM_008206854">
    <property type="protein sequence ID" value="XP_008205076"/>
    <property type="gene ID" value="LOC103315891"/>
</dbReference>
<evidence type="ECO:0000313" key="2">
    <source>
        <dbReference type="Proteomes" id="UP000002358"/>
    </source>
</evidence>
<evidence type="ECO:0000313" key="1">
    <source>
        <dbReference type="EnsemblMetazoa" id="XP_008205076"/>
    </source>
</evidence>
<reference evidence="1" key="1">
    <citation type="submission" date="2021-01" db="UniProtKB">
        <authorList>
            <consortium name="EnsemblMetazoa"/>
        </authorList>
    </citation>
    <scope>IDENTIFICATION</scope>
</reference>
<dbReference type="AlphaFoldDB" id="A0A7M7H8B6"/>
<name>A0A7M7H8B6_NASVI</name>
<dbReference type="GeneID" id="103315891"/>
<dbReference type="Proteomes" id="UP000002358">
    <property type="component" value="Unassembled WGS sequence"/>
</dbReference>
<dbReference type="InParanoid" id="A0A7M7H8B6"/>
<accession>A0A7M7H8B6</accession>
<protein>
    <recommendedName>
        <fullName evidence="3">DUF4218 domain-containing protein</fullName>
    </recommendedName>
</protein>
<dbReference type="PANTHER" id="PTHR46579">
    <property type="entry name" value="F5/8 TYPE C DOMAIN-CONTAINING PROTEIN-RELATED"/>
    <property type="match status" value="1"/>
</dbReference>
<evidence type="ECO:0008006" key="3">
    <source>
        <dbReference type="Google" id="ProtNLM"/>
    </source>
</evidence>
<dbReference type="RefSeq" id="XP_008205076.1">
    <property type="nucleotide sequence ID" value="XM_008206854.1"/>
</dbReference>
<proteinExistence type="predicted"/>
<sequence>MIDDRLTQILPPCEITRTPQSVNNLKQWKASEFKNFLLYNSVPVLKDILPSAFYKDWTEFVYAIHVFDSDSIGGEEYEQASRAIIHFVNNTETLYGKELMKYNVHLMLHVPQAVKDFSALWAWSAFPYESYNFILRNMLQSSQAILQQICKSYLRFQTIK</sequence>